<dbReference type="AlphaFoldDB" id="A0A0L0DAF0"/>
<dbReference type="PANTHER" id="PTHR43684:SF12">
    <property type="entry name" value="ENOYL-COA ISOMERASE"/>
    <property type="match status" value="1"/>
</dbReference>
<proteinExistence type="predicted"/>
<feature type="region of interest" description="Disordered" evidence="1">
    <location>
        <begin position="75"/>
        <end position="103"/>
    </location>
</feature>
<dbReference type="InterPro" id="IPR001753">
    <property type="entry name" value="Enoyl-CoA_hydra/iso"/>
</dbReference>
<dbReference type="Gene3D" id="3.90.226.10">
    <property type="entry name" value="2-enoyl-CoA Hydratase, Chain A, domain 1"/>
    <property type="match status" value="1"/>
</dbReference>
<name>A0A0L0DAF0_THETB</name>
<reference evidence="2 3" key="1">
    <citation type="submission" date="2010-05" db="EMBL/GenBank/DDBJ databases">
        <title>The Genome Sequence of Thecamonas trahens ATCC 50062.</title>
        <authorList>
            <consortium name="The Broad Institute Genome Sequencing Platform"/>
            <person name="Russ C."/>
            <person name="Cuomo C."/>
            <person name="Shea T."/>
            <person name="Young S.K."/>
            <person name="Zeng Q."/>
            <person name="Koehrsen M."/>
            <person name="Haas B."/>
            <person name="Borodovsky M."/>
            <person name="Guigo R."/>
            <person name="Alvarado L."/>
            <person name="Berlin A."/>
            <person name="Bochicchio J."/>
            <person name="Borenstein D."/>
            <person name="Chapman S."/>
            <person name="Chen Z."/>
            <person name="Freedman E."/>
            <person name="Gellesch M."/>
            <person name="Goldberg J."/>
            <person name="Griggs A."/>
            <person name="Gujja S."/>
            <person name="Heilman E."/>
            <person name="Heiman D."/>
            <person name="Hepburn T."/>
            <person name="Howarth C."/>
            <person name="Jen D."/>
            <person name="Larson L."/>
            <person name="Mehta T."/>
            <person name="Park D."/>
            <person name="Pearson M."/>
            <person name="Roberts A."/>
            <person name="Saif S."/>
            <person name="Shenoy N."/>
            <person name="Sisk P."/>
            <person name="Stolte C."/>
            <person name="Sykes S."/>
            <person name="Thomson T."/>
            <person name="Walk T."/>
            <person name="White J."/>
            <person name="Yandava C."/>
            <person name="Burger G."/>
            <person name="Gray M.W."/>
            <person name="Holland P.W.H."/>
            <person name="King N."/>
            <person name="Lang F.B.F."/>
            <person name="Roger A.J."/>
            <person name="Ruiz-Trillo I."/>
            <person name="Lander E."/>
            <person name="Nusbaum C."/>
        </authorList>
    </citation>
    <scope>NUCLEOTIDE SEQUENCE [LARGE SCALE GENOMIC DNA]</scope>
    <source>
        <strain evidence="2 3">ATCC 50062</strain>
    </source>
</reference>
<dbReference type="GeneID" id="25564765"/>
<dbReference type="STRING" id="461836.A0A0L0DAF0"/>
<dbReference type="RefSeq" id="XP_013758042.1">
    <property type="nucleotide sequence ID" value="XM_013902588.1"/>
</dbReference>
<organism evidence="2 3">
    <name type="scientific">Thecamonas trahens ATCC 50062</name>
    <dbReference type="NCBI Taxonomy" id="461836"/>
    <lineage>
        <taxon>Eukaryota</taxon>
        <taxon>Apusozoa</taxon>
        <taxon>Apusomonadida</taxon>
        <taxon>Apusomonadidae</taxon>
        <taxon>Thecamonas</taxon>
    </lineage>
</organism>
<sequence length="294" mass="30878">MRYTTITTARPATTPNTLVITLARPAVKNAFNQAMYADMTAALDDAAHSDEVAVVVITGAGSFFSSGADLKEMAEMAGPPLGSDDSDDDDGDDNKLARSAATPRTRGWHAPVGRFMSRIITFPKILIAAVNGPAVGVGATLLLHCDVVVAAESASMWLPFARIAVVPEFCSSLLLPKILGPSLAGEMLYAQAKLTAPAAARANWVSTLVPEPADVLPAALECAQRMTAPPLASDSLALFKAMVRDADRPTLLALCERELDLLDMRIDNGDVARAAMAFMMGRGSASALPPLSKL</sequence>
<dbReference type="InterPro" id="IPR014748">
    <property type="entry name" value="Enoyl-CoA_hydra_C"/>
</dbReference>
<dbReference type="EMBL" id="GL349454">
    <property type="protein sequence ID" value="KNC49334.1"/>
    <property type="molecule type" value="Genomic_DNA"/>
</dbReference>
<dbReference type="Gene3D" id="1.10.12.10">
    <property type="entry name" value="Lyase 2-enoyl-coa Hydratase, Chain A, domain 2"/>
    <property type="match status" value="1"/>
</dbReference>
<dbReference type="SUPFAM" id="SSF52096">
    <property type="entry name" value="ClpP/crotonase"/>
    <property type="match status" value="1"/>
</dbReference>
<dbReference type="eggNOG" id="KOG0016">
    <property type="taxonomic scope" value="Eukaryota"/>
</dbReference>
<dbReference type="PANTHER" id="PTHR43684">
    <property type="match status" value="1"/>
</dbReference>
<dbReference type="OrthoDB" id="409763at2759"/>
<dbReference type="InterPro" id="IPR029045">
    <property type="entry name" value="ClpP/crotonase-like_dom_sf"/>
</dbReference>
<dbReference type="GO" id="GO:0016853">
    <property type="term" value="F:isomerase activity"/>
    <property type="evidence" value="ECO:0007669"/>
    <property type="project" value="UniProtKB-KW"/>
</dbReference>
<evidence type="ECO:0000313" key="3">
    <source>
        <dbReference type="Proteomes" id="UP000054408"/>
    </source>
</evidence>
<dbReference type="OMA" id="PMLANDM"/>
<dbReference type="Proteomes" id="UP000054408">
    <property type="component" value="Unassembled WGS sequence"/>
</dbReference>
<dbReference type="InterPro" id="IPR051053">
    <property type="entry name" value="ECH/Chromodomain_protein"/>
</dbReference>
<evidence type="ECO:0000256" key="1">
    <source>
        <dbReference type="SAM" id="MobiDB-lite"/>
    </source>
</evidence>
<dbReference type="CDD" id="cd06558">
    <property type="entry name" value="crotonase-like"/>
    <property type="match status" value="1"/>
</dbReference>
<gene>
    <name evidence="2" type="ORF">AMSG_05333</name>
</gene>
<keyword evidence="2" id="KW-0413">Isomerase</keyword>
<protein>
    <submittedName>
        <fullName evidence="2">Enoyl-CoA hydratase/isomerase</fullName>
    </submittedName>
</protein>
<accession>A0A0L0DAF0</accession>
<evidence type="ECO:0000313" key="2">
    <source>
        <dbReference type="EMBL" id="KNC49334.1"/>
    </source>
</evidence>
<keyword evidence="3" id="KW-1185">Reference proteome</keyword>
<dbReference type="Pfam" id="PF00378">
    <property type="entry name" value="ECH_1"/>
    <property type="match status" value="2"/>
</dbReference>